<dbReference type="EMBL" id="JAHIBW010000001">
    <property type="protein sequence ID" value="KAG7313384.1"/>
    <property type="molecule type" value="Genomic_DNA"/>
</dbReference>
<accession>A0ABQ7R7W6</accession>
<keyword evidence="2" id="KW-1185">Reference proteome</keyword>
<gene>
    <name evidence="1" type="ORF">JYU34_000499</name>
</gene>
<proteinExistence type="predicted"/>
<name>A0ABQ7R7W6_PLUXY</name>
<evidence type="ECO:0000313" key="1">
    <source>
        <dbReference type="EMBL" id="KAG7313384.1"/>
    </source>
</evidence>
<protein>
    <submittedName>
        <fullName evidence="1">Uncharacterized protein</fullName>
    </submittedName>
</protein>
<organism evidence="1 2">
    <name type="scientific">Plutella xylostella</name>
    <name type="common">Diamondback moth</name>
    <name type="synonym">Plutella maculipennis</name>
    <dbReference type="NCBI Taxonomy" id="51655"/>
    <lineage>
        <taxon>Eukaryota</taxon>
        <taxon>Metazoa</taxon>
        <taxon>Ecdysozoa</taxon>
        <taxon>Arthropoda</taxon>
        <taxon>Hexapoda</taxon>
        <taxon>Insecta</taxon>
        <taxon>Pterygota</taxon>
        <taxon>Neoptera</taxon>
        <taxon>Endopterygota</taxon>
        <taxon>Lepidoptera</taxon>
        <taxon>Glossata</taxon>
        <taxon>Ditrysia</taxon>
        <taxon>Yponomeutoidea</taxon>
        <taxon>Plutellidae</taxon>
        <taxon>Plutella</taxon>
    </lineage>
</organism>
<sequence length="66" mass="8003">MKSSVTYFRICTYERLTLYVLIARRARHALVDDCKMRWSDVIRRAEDLNDWYRLNEAYTLIEVENG</sequence>
<dbReference type="Proteomes" id="UP000823941">
    <property type="component" value="Chromosome 1"/>
</dbReference>
<evidence type="ECO:0000313" key="2">
    <source>
        <dbReference type="Proteomes" id="UP000823941"/>
    </source>
</evidence>
<comment type="caution">
    <text evidence="1">The sequence shown here is derived from an EMBL/GenBank/DDBJ whole genome shotgun (WGS) entry which is preliminary data.</text>
</comment>
<reference evidence="1 2" key="1">
    <citation type="submission" date="2021-06" db="EMBL/GenBank/DDBJ databases">
        <title>A haploid diamondback moth (Plutella xylostella L.) genome assembly resolves 31 chromosomes and identifies a diamide resistance mutation.</title>
        <authorList>
            <person name="Ward C.M."/>
            <person name="Perry K.D."/>
            <person name="Baker G."/>
            <person name="Powis K."/>
            <person name="Heckel D.G."/>
            <person name="Baxter S.W."/>
        </authorList>
    </citation>
    <scope>NUCLEOTIDE SEQUENCE [LARGE SCALE GENOMIC DNA]</scope>
    <source>
        <strain evidence="1 2">LV</strain>
        <tissue evidence="1">Single pupa</tissue>
    </source>
</reference>